<evidence type="ECO:0000256" key="7">
    <source>
        <dbReference type="ARBA" id="ARBA00023306"/>
    </source>
</evidence>
<comment type="similarity">
    <text evidence="2">Belongs to the SCC4/mau-2 family.</text>
</comment>
<keyword evidence="7" id="KW-0131">Cell cycle</keyword>
<name>A0A8H7Q5B8_MORIS</name>
<comment type="subcellular location">
    <subcellularLocation>
        <location evidence="1">Nucleus</location>
    </subcellularLocation>
</comment>
<keyword evidence="6" id="KW-0539">Nucleus</keyword>
<dbReference type="GO" id="GO:0007064">
    <property type="term" value="P:mitotic sister chromatid cohesion"/>
    <property type="evidence" value="ECO:0007669"/>
    <property type="project" value="InterPro"/>
</dbReference>
<evidence type="ECO:0000256" key="6">
    <source>
        <dbReference type="ARBA" id="ARBA00023242"/>
    </source>
</evidence>
<dbReference type="GO" id="GO:0005634">
    <property type="term" value="C:nucleus"/>
    <property type="evidence" value="ECO:0007669"/>
    <property type="project" value="UniProtKB-SubCell"/>
</dbReference>
<dbReference type="GO" id="GO:0051301">
    <property type="term" value="P:cell division"/>
    <property type="evidence" value="ECO:0007669"/>
    <property type="project" value="UniProtKB-KW"/>
</dbReference>
<dbReference type="OrthoDB" id="5565328at2759"/>
<protein>
    <submittedName>
        <fullName evidence="8">Uncharacterized protein</fullName>
    </submittedName>
</protein>
<dbReference type="InterPro" id="IPR019440">
    <property type="entry name" value="MAU2"/>
</dbReference>
<evidence type="ECO:0000256" key="2">
    <source>
        <dbReference type="ARBA" id="ARBA00008585"/>
    </source>
</evidence>
<dbReference type="EMBL" id="JAEPQZ010000001">
    <property type="protein sequence ID" value="KAG2186168.1"/>
    <property type="molecule type" value="Genomic_DNA"/>
</dbReference>
<keyword evidence="5" id="KW-0159">Chromosome partition</keyword>
<evidence type="ECO:0000256" key="4">
    <source>
        <dbReference type="ARBA" id="ARBA00022776"/>
    </source>
</evidence>
<keyword evidence="3" id="KW-0132">Cell division</keyword>
<evidence type="ECO:0000256" key="5">
    <source>
        <dbReference type="ARBA" id="ARBA00022829"/>
    </source>
</evidence>
<dbReference type="Pfam" id="PF10345">
    <property type="entry name" value="Cohesin_load"/>
    <property type="match status" value="1"/>
</dbReference>
<reference evidence="8" key="1">
    <citation type="submission" date="2020-12" db="EMBL/GenBank/DDBJ databases">
        <title>Metabolic potential, ecology and presence of endohyphal bacteria is reflected in genomic diversity of Mucoromycotina.</title>
        <authorList>
            <person name="Muszewska A."/>
            <person name="Okrasinska A."/>
            <person name="Steczkiewicz K."/>
            <person name="Drgas O."/>
            <person name="Orlowska M."/>
            <person name="Perlinska-Lenart U."/>
            <person name="Aleksandrzak-Piekarczyk T."/>
            <person name="Szatraj K."/>
            <person name="Zielenkiewicz U."/>
            <person name="Pilsyk S."/>
            <person name="Malc E."/>
            <person name="Mieczkowski P."/>
            <person name="Kruszewska J.S."/>
            <person name="Biernat P."/>
            <person name="Pawlowska J."/>
        </authorList>
    </citation>
    <scope>NUCLEOTIDE SEQUENCE</scope>
    <source>
        <strain evidence="8">WA0000067209</strain>
    </source>
</reference>
<evidence type="ECO:0000256" key="3">
    <source>
        <dbReference type="ARBA" id="ARBA00022618"/>
    </source>
</evidence>
<dbReference type="AlphaFoldDB" id="A0A8H7Q5B8"/>
<dbReference type="PANTHER" id="PTHR21394">
    <property type="entry name" value="MAU2 CHROMATID COHESION FACTOR HOMOLOG"/>
    <property type="match status" value="1"/>
</dbReference>
<sequence length="560" mass="63751">MQIEEKCLGQQSHLLHWALCDFYLETVHLPPLFGCLNATTKRPAGTSLVDQEMVKTNVEYAISTLQDLVELKTSRLIELSTRIALAKLLIQFTQNWEQADENLRKVIKLRKISGSDRAHDRLGFEAIMLRCQLLVKRGDTNNKLEIAEYIGQQSEHDKTIQEAIDLCKINNHLEMQAIFMLMQAKFSITCNDKEQAEASIEQLKSMCQTQHGKNFQLLAMHCRYLNILHQSFCGNLRHAHELAREAAKHIYPELCDEPMMVLSGLSYLPDISTPKSKDYFENGIACIDDELDKHTLSNASCQCHGQYFHLGNDCRIHSQQFLIHIKVHLLECLMYYYLSQFQTAQAKMVLVAVKECCTSEHVTSQIKYTTQLLTAMYLQATGQFELATLEYQSLLEKKLGTNYPDKSLMVSFSIFLMQPFEQRLSDAQASTLVQSLSDYVRKNSHSADAIKCIHFLMQSLKNLETTASLLIRDLGLCRRNILDALRTSSALGNIQLKALVLTVLGLVFHATDHEQSNKMLTSSMQLNEKIQNKYAVRVIKNALEGDKIFTNQLSKQVCLG</sequence>
<dbReference type="GO" id="GO:0007059">
    <property type="term" value="P:chromosome segregation"/>
    <property type="evidence" value="ECO:0007669"/>
    <property type="project" value="UniProtKB-KW"/>
</dbReference>
<keyword evidence="9" id="KW-1185">Reference proteome</keyword>
<evidence type="ECO:0000313" key="9">
    <source>
        <dbReference type="Proteomes" id="UP000654370"/>
    </source>
</evidence>
<evidence type="ECO:0000256" key="1">
    <source>
        <dbReference type="ARBA" id="ARBA00004123"/>
    </source>
</evidence>
<evidence type="ECO:0000313" key="8">
    <source>
        <dbReference type="EMBL" id="KAG2186168.1"/>
    </source>
</evidence>
<proteinExistence type="inferred from homology"/>
<gene>
    <name evidence="8" type="ORF">INT43_002606</name>
</gene>
<dbReference type="Proteomes" id="UP000654370">
    <property type="component" value="Unassembled WGS sequence"/>
</dbReference>
<organism evidence="8 9">
    <name type="scientific">Mortierella isabellina</name>
    <name type="common">Filamentous fungus</name>
    <name type="synonym">Umbelopsis isabellina</name>
    <dbReference type="NCBI Taxonomy" id="91625"/>
    <lineage>
        <taxon>Eukaryota</taxon>
        <taxon>Fungi</taxon>
        <taxon>Fungi incertae sedis</taxon>
        <taxon>Mucoromycota</taxon>
        <taxon>Mucoromycotina</taxon>
        <taxon>Umbelopsidomycetes</taxon>
        <taxon>Umbelopsidales</taxon>
        <taxon>Umbelopsidaceae</taxon>
        <taxon>Umbelopsis</taxon>
    </lineage>
</organism>
<accession>A0A8H7Q5B8</accession>
<keyword evidence="4" id="KW-0498">Mitosis</keyword>
<comment type="caution">
    <text evidence="8">The sequence shown here is derived from an EMBL/GenBank/DDBJ whole genome shotgun (WGS) entry which is preliminary data.</text>
</comment>